<name>A0A917TG80_9ACTN</name>
<dbReference type="Pfam" id="PF12770">
    <property type="entry name" value="CHAT"/>
    <property type="match status" value="1"/>
</dbReference>
<reference evidence="2" key="1">
    <citation type="journal article" date="2014" name="Int. J. Syst. Evol. Microbiol.">
        <title>Complete genome sequence of Corynebacterium casei LMG S-19264T (=DSM 44701T), isolated from a smear-ripened cheese.</title>
        <authorList>
            <consortium name="US DOE Joint Genome Institute (JGI-PGF)"/>
            <person name="Walter F."/>
            <person name="Albersmeier A."/>
            <person name="Kalinowski J."/>
            <person name="Ruckert C."/>
        </authorList>
    </citation>
    <scope>NUCLEOTIDE SEQUENCE</scope>
    <source>
        <strain evidence="2">JCM 19831</strain>
    </source>
</reference>
<dbReference type="InterPro" id="IPR024983">
    <property type="entry name" value="CHAT_dom"/>
</dbReference>
<dbReference type="Gene3D" id="1.25.40.10">
    <property type="entry name" value="Tetratricopeptide repeat domain"/>
    <property type="match status" value="2"/>
</dbReference>
<dbReference type="InterPro" id="IPR019734">
    <property type="entry name" value="TPR_rpt"/>
</dbReference>
<dbReference type="Proteomes" id="UP000642070">
    <property type="component" value="Unassembled WGS sequence"/>
</dbReference>
<evidence type="ECO:0000259" key="1">
    <source>
        <dbReference type="Pfam" id="PF12770"/>
    </source>
</evidence>
<dbReference type="EMBL" id="BMPI01000009">
    <property type="protein sequence ID" value="GGM21472.1"/>
    <property type="molecule type" value="Genomic_DNA"/>
</dbReference>
<organism evidence="2 3">
    <name type="scientific">Dactylosporangium sucinum</name>
    <dbReference type="NCBI Taxonomy" id="1424081"/>
    <lineage>
        <taxon>Bacteria</taxon>
        <taxon>Bacillati</taxon>
        <taxon>Actinomycetota</taxon>
        <taxon>Actinomycetes</taxon>
        <taxon>Micromonosporales</taxon>
        <taxon>Micromonosporaceae</taxon>
        <taxon>Dactylosporangium</taxon>
    </lineage>
</organism>
<dbReference type="AlphaFoldDB" id="A0A917TG80"/>
<gene>
    <name evidence="2" type="ORF">GCM10007977_023210</name>
</gene>
<dbReference type="Gene3D" id="3.40.50.300">
    <property type="entry name" value="P-loop containing nucleotide triphosphate hydrolases"/>
    <property type="match status" value="1"/>
</dbReference>
<dbReference type="InterPro" id="IPR011990">
    <property type="entry name" value="TPR-like_helical_dom_sf"/>
</dbReference>
<evidence type="ECO:0000313" key="3">
    <source>
        <dbReference type="Proteomes" id="UP000642070"/>
    </source>
</evidence>
<dbReference type="SUPFAM" id="SSF48452">
    <property type="entry name" value="TPR-like"/>
    <property type="match status" value="1"/>
</dbReference>
<protein>
    <recommendedName>
        <fullName evidence="1">CHAT domain-containing protein</fullName>
    </recommendedName>
</protein>
<feature type="domain" description="CHAT" evidence="1">
    <location>
        <begin position="65"/>
        <end position="322"/>
    </location>
</feature>
<proteinExistence type="predicted"/>
<dbReference type="InterPro" id="IPR027417">
    <property type="entry name" value="P-loop_NTPase"/>
</dbReference>
<evidence type="ECO:0000313" key="2">
    <source>
        <dbReference type="EMBL" id="GGM21472.1"/>
    </source>
</evidence>
<keyword evidence="3" id="KW-1185">Reference proteome</keyword>
<dbReference type="SUPFAM" id="SSF52540">
    <property type="entry name" value="P-loop containing nucleoside triphosphate hydrolases"/>
    <property type="match status" value="1"/>
</dbReference>
<sequence>MMAAMNGSDLNELRLDVRVAQSRMRSTAMLNGAPLCERDEPLPFGRDEVWTLLDRPDAAERLGRLGQRLSAALFDADALDRLTTLVGDGAAVDVVVTGDGPAHELPFELIRLTDQRVLATVDGVRFTRAVAGVDTAVQPPSPGPLKILVAVGAPEHTENVALDIEAEMQAIMSVVDGLRRVEVTILEVAGPQEIAEALRRDAYHVLHLSAHGSPHGVELEDRDGNAVQVGAEDLVRVLRRGGRPLPLIVLSSCDGAADASTGLAVTLLRHGAERVIAMQTSVSDRYATGLLTRVYRTLAEENRPVAAALAGARAALFDDEGRPEYAVATLFAAGDGPLWNADLDAVPLSNPTDPPSGTGVRELALGELVGRRALLRTVLRTLRDDLPPAEGSALVNGVVLTGVAGIGKTALAGRALNRLREDDDDPWTIVVPASDLGDVAELTELTEALRTRRVLVLFDDFERHLTVGGEAFREPGFADAFAALCKAAERGKILVTSRHPVPGDAPLRRVEVPPMGDAELSRLLLRMPALREVDPDDRATILATIGGHPRLVEFVDALLRGKGGRARLPEVTERLRALARRERIALARSAADAPGAAAATRQAVTLAARDMLIEELVGLLSPAERETLLQAAVVRIPLTAADLAVALDGTDPAAHLVRLRGLTLVAAGGDGVLVEPWVREALAGLHGDRLADRHRRAAAMCAHVFDANRADFGTLTEAVHHLRALDAADELAAFAGRVLPKLDGALTVATFLDPVTTYLPAEHPAFTRLAERARDALEALGRTADAAALGDTVIACHRAAAGAQPNAPAEAEPNASAEAEPNASAWVELSAALDTQGRLLHRLGRTDDARRCYAEALDIDERLSSAEPGEDRLRRNVGLSHRRLAQLALDGGDLGDARTAGAAALDIHRALAEAHPDTAAPQVDLATALGLLAAVARAEGDTAAARQLTEQALELWRRLAVDEPSLQDELAGAVSALADLVRAEGSDPGRARELTLEAAGIIAGLAEADPESLPRKRELLASYWRLADMDTDAGDLACAGKHVASGLSLAEHLAETDPDSLDAWRDLTTALRRTAEHAAANGRPEEVRGNLEWALEIAERLVHRFPRAAGRHRELAAAAERLGDWLRDTGDHAAARALFRQGVAASRRRAALDPGDAGAPLAEAALHARIAELDAVAGHEGRARQRGRRALAALPGGDE</sequence>
<accession>A0A917TG80</accession>
<comment type="caution">
    <text evidence="2">The sequence shown here is derived from an EMBL/GenBank/DDBJ whole genome shotgun (WGS) entry which is preliminary data.</text>
</comment>
<dbReference type="SMART" id="SM00028">
    <property type="entry name" value="TPR"/>
    <property type="match status" value="3"/>
</dbReference>
<reference evidence="2" key="2">
    <citation type="submission" date="2020-09" db="EMBL/GenBank/DDBJ databases">
        <authorList>
            <person name="Sun Q."/>
            <person name="Ohkuma M."/>
        </authorList>
    </citation>
    <scope>NUCLEOTIDE SEQUENCE</scope>
    <source>
        <strain evidence="2">JCM 19831</strain>
    </source>
</reference>